<dbReference type="EMBL" id="SPIA01000001">
    <property type="protein sequence ID" value="TFH68546.1"/>
    <property type="molecule type" value="Genomic_DNA"/>
</dbReference>
<organism evidence="1 2">
    <name type="scientific">Gammaproteobacteria bacterium LSUCC0057</name>
    <dbReference type="NCBI Taxonomy" id="2559237"/>
    <lineage>
        <taxon>Bacteria</taxon>
        <taxon>Pseudomonadati</taxon>
        <taxon>Pseudomonadota</taxon>
        <taxon>Gammaproteobacteria</taxon>
        <taxon>Cellvibrionales</taxon>
        <taxon>Porticoccaceae</taxon>
        <taxon>SAR92 clade</taxon>
    </lineage>
</organism>
<evidence type="ECO:0000313" key="2">
    <source>
        <dbReference type="Proteomes" id="UP000298133"/>
    </source>
</evidence>
<dbReference type="Pfam" id="PF11042">
    <property type="entry name" value="DUF2750"/>
    <property type="match status" value="1"/>
</dbReference>
<sequence length="125" mass="14155">MSEPLQPLADDYEENLDRFVVEAIESGVVWGLATEQGDWALVDSERSDDVEVMPFWSDQRLAQALCNGEWSVYSPVAIDLEEFLDEWLPGLHSDVVLVGVNWDEQLVGEEYEPLDLSEELEADLP</sequence>
<gene>
    <name evidence="1" type="ORF">E3W66_00880</name>
</gene>
<keyword evidence="2" id="KW-1185">Reference proteome</keyword>
<dbReference type="Proteomes" id="UP000298133">
    <property type="component" value="Unassembled WGS sequence"/>
</dbReference>
<evidence type="ECO:0000313" key="1">
    <source>
        <dbReference type="EMBL" id="TFH68546.1"/>
    </source>
</evidence>
<name>A0A4Y8UI58_9GAMM</name>
<comment type="caution">
    <text evidence="1">The sequence shown here is derived from an EMBL/GenBank/DDBJ whole genome shotgun (WGS) entry which is preliminary data.</text>
</comment>
<protein>
    <submittedName>
        <fullName evidence="1">DUF2750 domain-containing protein</fullName>
    </submittedName>
</protein>
<dbReference type="InterPro" id="IPR021284">
    <property type="entry name" value="DUF2750"/>
</dbReference>
<accession>A0A4Y8UI58</accession>
<proteinExistence type="predicted"/>
<reference evidence="1 2" key="1">
    <citation type="submission" date="2019-03" db="EMBL/GenBank/DDBJ databases">
        <title>Draft genome of Gammaproteobacteria bacterium LSUCC0057, a member of the SAR92 clade.</title>
        <authorList>
            <person name="Lanclos V.C."/>
            <person name="Doiron C."/>
            <person name="Henson M.W."/>
            <person name="Thrash J.C."/>
        </authorList>
    </citation>
    <scope>NUCLEOTIDE SEQUENCE [LARGE SCALE GENOMIC DNA]</scope>
    <source>
        <strain evidence="1 2">LSUCC0057</strain>
    </source>
</reference>
<dbReference type="OrthoDB" id="5916942at2"/>
<dbReference type="AlphaFoldDB" id="A0A4Y8UI58"/>